<dbReference type="AlphaFoldDB" id="A0A318KR02"/>
<feature type="domain" description="Multidrug export protein EmrA/FarA alpha-helical hairpin" evidence="11">
    <location>
        <begin position="94"/>
        <end position="212"/>
    </location>
</feature>
<feature type="transmembrane region" description="Helical" evidence="10">
    <location>
        <begin position="21"/>
        <end position="42"/>
    </location>
</feature>
<evidence type="ECO:0000256" key="9">
    <source>
        <dbReference type="SAM" id="Coils"/>
    </source>
</evidence>
<comment type="subcellular location">
    <subcellularLocation>
        <location evidence="1">Cell inner membrane</location>
        <topology evidence="1">Single-pass membrane protein</topology>
    </subcellularLocation>
</comment>
<dbReference type="InterPro" id="IPR058633">
    <property type="entry name" value="EmrA/FarA_HH"/>
</dbReference>
<keyword evidence="5" id="KW-0997">Cell inner membrane</keyword>
<evidence type="ECO:0000259" key="11">
    <source>
        <dbReference type="Pfam" id="PF25885"/>
    </source>
</evidence>
<evidence type="ECO:0000256" key="7">
    <source>
        <dbReference type="ARBA" id="ARBA00022989"/>
    </source>
</evidence>
<feature type="coiled-coil region" evidence="9">
    <location>
        <begin position="127"/>
        <end position="184"/>
    </location>
</feature>
<reference evidence="12 13" key="1">
    <citation type="submission" date="2018-05" db="EMBL/GenBank/DDBJ databases">
        <title>Genomic Encyclopedia of Type Strains, Phase IV (KMG-IV): sequencing the most valuable type-strain genomes for metagenomic binning, comparative biology and taxonomic classification.</title>
        <authorList>
            <person name="Goeker M."/>
        </authorList>
    </citation>
    <scope>NUCLEOTIDE SEQUENCE [LARGE SCALE GENOMIC DNA]</scope>
    <source>
        <strain evidence="12 13">DSM 29661</strain>
    </source>
</reference>
<dbReference type="Gene3D" id="1.10.287.470">
    <property type="entry name" value="Helix hairpin bin"/>
    <property type="match status" value="1"/>
</dbReference>
<dbReference type="EMBL" id="QJKI01000034">
    <property type="protein sequence ID" value="PXX74063.1"/>
    <property type="molecule type" value="Genomic_DNA"/>
</dbReference>
<evidence type="ECO:0000313" key="13">
    <source>
        <dbReference type="Proteomes" id="UP000247555"/>
    </source>
</evidence>
<protein>
    <submittedName>
        <fullName evidence="12">Membrane fusion protein (Multidrug efflux system)</fullName>
    </submittedName>
</protein>
<keyword evidence="7 10" id="KW-1133">Transmembrane helix</keyword>
<keyword evidence="4" id="KW-1003">Cell membrane</keyword>
<evidence type="ECO:0000256" key="6">
    <source>
        <dbReference type="ARBA" id="ARBA00022692"/>
    </source>
</evidence>
<keyword evidence="8 10" id="KW-0472">Membrane</keyword>
<dbReference type="RefSeq" id="WP_110392133.1">
    <property type="nucleotide sequence ID" value="NZ_QJKI01000034.1"/>
</dbReference>
<keyword evidence="9" id="KW-0175">Coiled coil</keyword>
<organism evidence="12 13">
    <name type="scientific">Rivihabitans pingtungensis</name>
    <dbReference type="NCBI Taxonomy" id="1054498"/>
    <lineage>
        <taxon>Bacteria</taxon>
        <taxon>Pseudomonadati</taxon>
        <taxon>Pseudomonadota</taxon>
        <taxon>Betaproteobacteria</taxon>
        <taxon>Neisseriales</taxon>
        <taxon>Aquaspirillaceae</taxon>
        <taxon>Rivihabitans</taxon>
    </lineage>
</organism>
<comment type="similarity">
    <text evidence="2">Belongs to the membrane fusion protein (MFP) (TC 8.A.1) family.</text>
</comment>
<evidence type="ECO:0000256" key="4">
    <source>
        <dbReference type="ARBA" id="ARBA00022475"/>
    </source>
</evidence>
<keyword evidence="13" id="KW-1185">Reference proteome</keyword>
<evidence type="ECO:0000256" key="1">
    <source>
        <dbReference type="ARBA" id="ARBA00004377"/>
    </source>
</evidence>
<evidence type="ECO:0000256" key="8">
    <source>
        <dbReference type="ARBA" id="ARBA00023136"/>
    </source>
</evidence>
<keyword evidence="6 10" id="KW-0812">Transmembrane</keyword>
<dbReference type="InterPro" id="IPR050739">
    <property type="entry name" value="MFP"/>
</dbReference>
<dbReference type="PANTHER" id="PTHR30386">
    <property type="entry name" value="MEMBRANE FUSION SUBUNIT OF EMRAB-TOLC MULTIDRUG EFFLUX PUMP"/>
    <property type="match status" value="1"/>
</dbReference>
<dbReference type="Gene3D" id="2.40.30.170">
    <property type="match status" value="1"/>
</dbReference>
<evidence type="ECO:0000256" key="10">
    <source>
        <dbReference type="SAM" id="Phobius"/>
    </source>
</evidence>
<dbReference type="GO" id="GO:0005886">
    <property type="term" value="C:plasma membrane"/>
    <property type="evidence" value="ECO:0007669"/>
    <property type="project" value="UniProtKB-SubCell"/>
</dbReference>
<proteinExistence type="inferred from homology"/>
<dbReference type="Gene3D" id="2.40.50.100">
    <property type="match status" value="1"/>
</dbReference>
<evidence type="ECO:0000256" key="2">
    <source>
        <dbReference type="ARBA" id="ARBA00009477"/>
    </source>
</evidence>
<gene>
    <name evidence="12" type="ORF">DFR34_13411</name>
</gene>
<dbReference type="FunFam" id="2.40.30.170:FF:000003">
    <property type="entry name" value="Multidrug resistance protein A"/>
    <property type="match status" value="1"/>
</dbReference>
<sequence length="391" mass="40422">MTDAASAVSSSPAAPGRRKTLLLRIVAGLALAGAAYGAWWGLVARHYQHTDNAYVGGNLVQITPQTSGTVLSILADDTDFVAAGQPLVKLDPADAEVALAQAEADLAQQVRQSRALFANRAASAALLAQRQSELSRAEDDLKRRQAAGGEAVAGEELAHASAAVANARAALSAAKEQLAASAAQTENASPENHPAVARAAARVREAYLALSRATLPAPVAGYVAKRGVQVGQRVQPGAPLMAIVPLNSLWVDANFKESQLAGMRIGQPVTLHADIYGGSVTYHGKVAGLGAGTGGVFSLLPAQNATGNWIKVVQRVPVRITLDPKELSEHPLRVGLSMLAEVDQHDQSGPALATAPRQAPAQSTTAFAGADQAAQARIARIIADNLGKDRS</sequence>
<dbReference type="SUPFAM" id="SSF111369">
    <property type="entry name" value="HlyD-like secretion proteins"/>
    <property type="match status" value="2"/>
</dbReference>
<dbReference type="OrthoDB" id="9811754at2"/>
<dbReference type="Proteomes" id="UP000247555">
    <property type="component" value="Unassembled WGS sequence"/>
</dbReference>
<accession>A0A318KR02</accession>
<evidence type="ECO:0000313" key="12">
    <source>
        <dbReference type="EMBL" id="PXX74063.1"/>
    </source>
</evidence>
<dbReference type="GO" id="GO:1990961">
    <property type="term" value="P:xenobiotic detoxification by transmembrane export across the plasma membrane"/>
    <property type="evidence" value="ECO:0007669"/>
    <property type="project" value="UniProtKB-ARBA"/>
</dbReference>
<dbReference type="Pfam" id="PF25885">
    <property type="entry name" value="HH_EMRA"/>
    <property type="match status" value="1"/>
</dbReference>
<comment type="caution">
    <text evidence="12">The sequence shown here is derived from an EMBL/GenBank/DDBJ whole genome shotgun (WGS) entry which is preliminary data.</text>
</comment>
<evidence type="ECO:0000256" key="5">
    <source>
        <dbReference type="ARBA" id="ARBA00022519"/>
    </source>
</evidence>
<dbReference type="GO" id="GO:0046677">
    <property type="term" value="P:response to antibiotic"/>
    <property type="evidence" value="ECO:0007669"/>
    <property type="project" value="UniProtKB-ARBA"/>
</dbReference>
<name>A0A318KR02_9NEIS</name>
<dbReference type="PANTHER" id="PTHR30386:SF19">
    <property type="entry name" value="MULTIDRUG EXPORT PROTEIN EMRA-RELATED"/>
    <property type="match status" value="1"/>
</dbReference>
<keyword evidence="3" id="KW-0813">Transport</keyword>
<dbReference type="GO" id="GO:0015721">
    <property type="term" value="P:bile acid and bile salt transport"/>
    <property type="evidence" value="ECO:0007669"/>
    <property type="project" value="UniProtKB-ARBA"/>
</dbReference>
<evidence type="ECO:0000256" key="3">
    <source>
        <dbReference type="ARBA" id="ARBA00022448"/>
    </source>
</evidence>